<dbReference type="KEGG" id="gla:GL50803_0013272"/>
<dbReference type="HOGENOM" id="CLU_036838_11_0_1"/>
<dbReference type="GO" id="GO:0005829">
    <property type="term" value="C:cytosol"/>
    <property type="evidence" value="ECO:0000318"/>
    <property type="project" value="GO_Central"/>
</dbReference>
<dbReference type="Gene3D" id="3.90.245.10">
    <property type="entry name" value="Ribonucleoside hydrolase-like"/>
    <property type="match status" value="1"/>
</dbReference>
<name>A8BRI9_GIAIC</name>
<dbReference type="GO" id="GO:0008477">
    <property type="term" value="F:purine nucleosidase activity"/>
    <property type="evidence" value="ECO:0000318"/>
    <property type="project" value="GO_Central"/>
</dbReference>
<dbReference type="RefSeq" id="XP_001705276.1">
    <property type="nucleotide sequence ID" value="XM_001705224.1"/>
</dbReference>
<keyword evidence="2" id="KW-0378">Hydrolase</keyword>
<dbReference type="GeneID" id="5698153"/>
<dbReference type="GO" id="GO:0006152">
    <property type="term" value="P:purine nucleoside catabolic process"/>
    <property type="evidence" value="ECO:0000318"/>
    <property type="project" value="GO_Central"/>
</dbReference>
<evidence type="ECO:0000313" key="5">
    <source>
        <dbReference type="Proteomes" id="UP000001548"/>
    </source>
</evidence>
<dbReference type="AlphaFoldDB" id="A8BRI9"/>
<comment type="caution">
    <text evidence="4">The sequence shown here is derived from an EMBL/GenBank/DDBJ whole genome shotgun (WGS) entry which is preliminary data.</text>
</comment>
<protein>
    <submittedName>
        <fullName evidence="4">Uridine nucleosidase</fullName>
    </submittedName>
</protein>
<dbReference type="SUPFAM" id="SSF53590">
    <property type="entry name" value="Nucleoside hydrolase"/>
    <property type="match status" value="1"/>
</dbReference>
<accession>A8BRI9</accession>
<proteinExistence type="inferred from homology"/>
<gene>
    <name evidence="4" type="ORF">GL50803_0013272</name>
</gene>
<evidence type="ECO:0000313" key="4">
    <source>
        <dbReference type="EMBL" id="KAE8305997.1"/>
    </source>
</evidence>
<organism evidence="4 5">
    <name type="scientific">Giardia intestinalis (strain ATCC 50803 / WB clone C6)</name>
    <name type="common">Giardia lamblia</name>
    <dbReference type="NCBI Taxonomy" id="184922"/>
    <lineage>
        <taxon>Eukaryota</taxon>
        <taxon>Metamonada</taxon>
        <taxon>Diplomonadida</taxon>
        <taxon>Hexamitidae</taxon>
        <taxon>Giardiinae</taxon>
        <taxon>Giardia</taxon>
    </lineage>
</organism>
<comment type="similarity">
    <text evidence="1">Belongs to the IUNH family.</text>
</comment>
<keyword evidence="3" id="KW-0326">Glycosidase</keyword>
<dbReference type="InterPro" id="IPR023186">
    <property type="entry name" value="IUNH"/>
</dbReference>
<dbReference type="Proteomes" id="UP000001548">
    <property type="component" value="Unassembled WGS sequence"/>
</dbReference>
<dbReference type="InterPro" id="IPR036452">
    <property type="entry name" value="Ribo_hydro-like"/>
</dbReference>
<dbReference type="Pfam" id="PF01156">
    <property type="entry name" value="IU_nuc_hydro"/>
    <property type="match status" value="1"/>
</dbReference>
<dbReference type="STRING" id="184922.A8BRI9"/>
<keyword evidence="5" id="KW-1185">Reference proteome</keyword>
<reference evidence="4 5" key="1">
    <citation type="journal article" date="2007" name="Science">
        <title>Genomic minimalism in the early diverging intestinal parasite Giardia lamblia.</title>
        <authorList>
            <person name="Morrison H.G."/>
            <person name="McArthur A.G."/>
            <person name="Gillin F.D."/>
            <person name="Aley S.B."/>
            <person name="Adam R.D."/>
            <person name="Olsen G.J."/>
            <person name="Best A.A."/>
            <person name="Cande W.Z."/>
            <person name="Chen F."/>
            <person name="Cipriano M.J."/>
            <person name="Davids B.J."/>
            <person name="Dawson S.C."/>
            <person name="Elmendorf H.G."/>
            <person name="Hehl A.B."/>
            <person name="Holder M.E."/>
            <person name="Huse S.M."/>
            <person name="Kim U.U."/>
            <person name="Lasek-Nesselquist E."/>
            <person name="Manning G."/>
            <person name="Nigam A."/>
            <person name="Nixon J.E."/>
            <person name="Palm D."/>
            <person name="Passamaneck N.E."/>
            <person name="Prabhu A."/>
            <person name="Reich C.I."/>
            <person name="Reiner D.S."/>
            <person name="Samuelson J."/>
            <person name="Svard S.G."/>
            <person name="Sogin M.L."/>
        </authorList>
    </citation>
    <scope>NUCLEOTIDE SEQUENCE [LARGE SCALE GENOMIC DNA]</scope>
    <source>
        <strain evidence="4 5">WB C6</strain>
    </source>
</reference>
<dbReference type="EMBL" id="AACB03000001">
    <property type="protein sequence ID" value="KAE8305997.1"/>
    <property type="molecule type" value="Genomic_DNA"/>
</dbReference>
<dbReference type="VEuPathDB" id="GiardiaDB:GL50803_13272"/>
<dbReference type="PANTHER" id="PTHR12304">
    <property type="entry name" value="INOSINE-URIDINE PREFERRING NUCLEOSIDE HYDROLASE"/>
    <property type="match status" value="1"/>
</dbReference>
<evidence type="ECO:0000256" key="1">
    <source>
        <dbReference type="ARBA" id="ARBA00009176"/>
    </source>
</evidence>
<dbReference type="OMA" id="HAIMMAS"/>
<sequence>MAVTKHVWLDTDCGIDDALALMILGLSTTVQLVGVSCTYGNNKRSAVERNVTRVLNIIRESCRQRGVKFTMPVLCRGPLDSASDLAFLKTGKGERGKSNDENWHGNDGLGDADFSIHMSSEERRIIDTPIPFSDEAPSVLIKRACVTAKQATGKNLSVVAIGPFTSLMSIIHLHAEIDLYIMGAGFYPAFKAYSQNKFTAGKIKQYEDSGMTGLLQGNMPECGMPHAEHNIGCDPVAAQVMFNSFDNIRVVDWTLTLVASVSIAEMDELNSKSLVGRFHRSISKHMEDMTRKHGGDYFALCDPLAAMVCCNEAIIEEEMRGSVEVVLEDTPHFGETVFRKNDKGNTRAIFAVSRDAVMETLRYTLTK</sequence>
<dbReference type="PANTHER" id="PTHR12304:SF58">
    <property type="entry name" value="INOSINE_URIDINE-PREFERRING NUCLEOSIDE HYDROLASE DOMAIN-CONTAINING PROTEIN"/>
    <property type="match status" value="1"/>
</dbReference>
<evidence type="ECO:0000256" key="2">
    <source>
        <dbReference type="ARBA" id="ARBA00022801"/>
    </source>
</evidence>
<dbReference type="InterPro" id="IPR001910">
    <property type="entry name" value="Inosine/uridine_hydrolase_dom"/>
</dbReference>
<evidence type="ECO:0000256" key="3">
    <source>
        <dbReference type="ARBA" id="ARBA00023295"/>
    </source>
</evidence>